<sequence length="127" mass="14136">MFQRVPETHKINELKKKSKTAVGIMHFDVNRCEHLNNGSNRFYFIQETILFFGEKVSSSDFKVILPVANPEMAADVYFVIIDSKRIISGCESAVNSASMALVLDDPKIQCISRNANTVGQSHVSSPS</sequence>
<accession>A0ABD6EK71</accession>
<evidence type="ECO:0000313" key="1">
    <source>
        <dbReference type="EMBL" id="MFH4980283.1"/>
    </source>
</evidence>
<protein>
    <submittedName>
        <fullName evidence="1">Uncharacterized protein</fullName>
    </submittedName>
</protein>
<comment type="caution">
    <text evidence="1">The sequence shown here is derived from an EMBL/GenBank/DDBJ whole genome shotgun (WGS) entry which is preliminary data.</text>
</comment>
<name>A0ABD6EK71_9BILA</name>
<dbReference type="EMBL" id="JBGFUD010005342">
    <property type="protein sequence ID" value="MFH4980283.1"/>
    <property type="molecule type" value="Genomic_DNA"/>
</dbReference>
<dbReference type="Proteomes" id="UP001608902">
    <property type="component" value="Unassembled WGS sequence"/>
</dbReference>
<keyword evidence="2" id="KW-1185">Reference proteome</keyword>
<gene>
    <name evidence="1" type="ORF">AB6A40_006992</name>
</gene>
<proteinExistence type="predicted"/>
<organism evidence="1 2">
    <name type="scientific">Gnathostoma spinigerum</name>
    <dbReference type="NCBI Taxonomy" id="75299"/>
    <lineage>
        <taxon>Eukaryota</taxon>
        <taxon>Metazoa</taxon>
        <taxon>Ecdysozoa</taxon>
        <taxon>Nematoda</taxon>
        <taxon>Chromadorea</taxon>
        <taxon>Rhabditida</taxon>
        <taxon>Spirurina</taxon>
        <taxon>Gnathostomatomorpha</taxon>
        <taxon>Gnathostomatoidea</taxon>
        <taxon>Gnathostomatidae</taxon>
        <taxon>Gnathostoma</taxon>
    </lineage>
</organism>
<reference evidence="1 2" key="1">
    <citation type="submission" date="2024-08" db="EMBL/GenBank/DDBJ databases">
        <title>Gnathostoma spinigerum genome.</title>
        <authorList>
            <person name="Gonzalez-Bertolin B."/>
            <person name="Monzon S."/>
            <person name="Zaballos A."/>
            <person name="Jimenez P."/>
            <person name="Dekumyoy P."/>
            <person name="Varona S."/>
            <person name="Cuesta I."/>
            <person name="Sumanam S."/>
            <person name="Adisakwattana P."/>
            <person name="Gasser R.B."/>
            <person name="Hernandez-Gonzalez A."/>
            <person name="Young N.D."/>
            <person name="Perteguer M.J."/>
        </authorList>
    </citation>
    <scope>NUCLEOTIDE SEQUENCE [LARGE SCALE GENOMIC DNA]</scope>
    <source>
        <strain evidence="1">AL3</strain>
        <tissue evidence="1">Liver</tissue>
    </source>
</reference>
<dbReference type="AlphaFoldDB" id="A0ABD6EK71"/>
<evidence type="ECO:0000313" key="2">
    <source>
        <dbReference type="Proteomes" id="UP001608902"/>
    </source>
</evidence>